<dbReference type="EMBL" id="LQOS01000020">
    <property type="protein sequence ID" value="ORV42973.1"/>
    <property type="molecule type" value="Genomic_DNA"/>
</dbReference>
<protein>
    <recommendedName>
        <fullName evidence="5">ESX-1 secretion-associated protein</fullName>
    </recommendedName>
</protein>
<reference evidence="2 3" key="1">
    <citation type="submission" date="2016-01" db="EMBL/GenBank/DDBJ databases">
        <title>The new phylogeny of the genus Mycobacterium.</title>
        <authorList>
            <person name="Tarcisio F."/>
            <person name="Conor M."/>
            <person name="Antonella G."/>
            <person name="Elisabetta G."/>
            <person name="Giulia F.S."/>
            <person name="Sara T."/>
            <person name="Anna F."/>
            <person name="Clotilde B."/>
            <person name="Roberto B."/>
            <person name="Veronica D.S."/>
            <person name="Fabio R."/>
            <person name="Monica P."/>
            <person name="Olivier J."/>
            <person name="Enrico T."/>
            <person name="Nicola S."/>
        </authorList>
    </citation>
    <scope>NUCLEOTIDE SEQUENCE [LARGE SCALE GENOMIC DNA]</scope>
    <source>
        <strain evidence="2 3">DSM 44339</strain>
    </source>
</reference>
<keyword evidence="3" id="KW-1185">Reference proteome</keyword>
<dbReference type="InterPro" id="IPR022536">
    <property type="entry name" value="EspC"/>
</dbReference>
<accession>A0A1X1TEK5</accession>
<dbReference type="Proteomes" id="UP000467201">
    <property type="component" value="Chromosome"/>
</dbReference>
<dbReference type="STRING" id="126673.AWC01_07260"/>
<dbReference type="AlphaFoldDB" id="A0A1X1TEK5"/>
<dbReference type="RefSeq" id="WP_085189477.1">
    <property type="nucleotide sequence ID" value="NZ_AP022605.1"/>
</dbReference>
<name>A0A1X1TEK5_9MYCO</name>
<dbReference type="OrthoDB" id="4764322at2"/>
<evidence type="ECO:0000313" key="1">
    <source>
        <dbReference type="EMBL" id="BBZ06033.1"/>
    </source>
</evidence>
<proteinExistence type="predicted"/>
<dbReference type="Proteomes" id="UP000193564">
    <property type="component" value="Unassembled WGS sequence"/>
</dbReference>
<reference evidence="1 4" key="2">
    <citation type="journal article" date="2019" name="Emerg. Microbes Infect.">
        <title>Comprehensive subspecies identification of 175 nontuberculous mycobacteria species based on 7547 genomic profiles.</title>
        <authorList>
            <person name="Matsumoto Y."/>
            <person name="Kinjo T."/>
            <person name="Motooka D."/>
            <person name="Nabeya D."/>
            <person name="Jung N."/>
            <person name="Uechi K."/>
            <person name="Horii T."/>
            <person name="Iida T."/>
            <person name="Fujita J."/>
            <person name="Nakamura S."/>
        </authorList>
    </citation>
    <scope>NUCLEOTIDE SEQUENCE [LARGE SCALE GENOMIC DNA]</scope>
    <source>
        <strain evidence="1 4">JCM 12405</strain>
    </source>
</reference>
<dbReference type="EMBL" id="AP022605">
    <property type="protein sequence ID" value="BBZ06033.1"/>
    <property type="molecule type" value="Genomic_DNA"/>
</dbReference>
<evidence type="ECO:0000313" key="2">
    <source>
        <dbReference type="EMBL" id="ORV42973.1"/>
    </source>
</evidence>
<dbReference type="KEGG" id="mdr:MDOR_02020"/>
<sequence>MTEGPGQLRLSPAHLRELSDKQNHAANQISAAATLTVGVAADVERTHGQVCAPAFAAAAAAEEARAEACAAVQSVSEAFAGNLERALMHYKKTDMDGRAELDGAMRPGP</sequence>
<evidence type="ECO:0000313" key="3">
    <source>
        <dbReference type="Proteomes" id="UP000193564"/>
    </source>
</evidence>
<gene>
    <name evidence="2" type="ORF">AWC01_07260</name>
    <name evidence="1" type="ORF">MDOR_02020</name>
</gene>
<dbReference type="Pfam" id="PF10824">
    <property type="entry name" value="T7SS_ESX_EspC"/>
    <property type="match status" value="1"/>
</dbReference>
<organism evidence="2 3">
    <name type="scientific">Mycolicibacterium doricum</name>
    <dbReference type="NCBI Taxonomy" id="126673"/>
    <lineage>
        <taxon>Bacteria</taxon>
        <taxon>Bacillati</taxon>
        <taxon>Actinomycetota</taxon>
        <taxon>Actinomycetes</taxon>
        <taxon>Mycobacteriales</taxon>
        <taxon>Mycobacteriaceae</taxon>
        <taxon>Mycolicibacterium</taxon>
    </lineage>
</organism>
<evidence type="ECO:0000313" key="4">
    <source>
        <dbReference type="Proteomes" id="UP000467201"/>
    </source>
</evidence>
<dbReference type="GO" id="GO:0009306">
    <property type="term" value="P:protein secretion"/>
    <property type="evidence" value="ECO:0007669"/>
    <property type="project" value="InterPro"/>
</dbReference>
<evidence type="ECO:0008006" key="5">
    <source>
        <dbReference type="Google" id="ProtNLM"/>
    </source>
</evidence>
<reference evidence="1" key="3">
    <citation type="submission" date="2020-02" db="EMBL/GenBank/DDBJ databases">
        <authorList>
            <person name="Matsumoto Y."/>
            <person name="Motooka D."/>
            <person name="Nakamura S."/>
        </authorList>
    </citation>
    <scope>NUCLEOTIDE SEQUENCE</scope>
    <source>
        <strain evidence="1">JCM 12405</strain>
    </source>
</reference>